<proteinExistence type="predicted"/>
<dbReference type="PROSITE" id="PS50966">
    <property type="entry name" value="ZF_SWIM"/>
    <property type="match status" value="1"/>
</dbReference>
<evidence type="ECO:0000256" key="2">
    <source>
        <dbReference type="SAM" id="MobiDB-lite"/>
    </source>
</evidence>
<evidence type="ECO:0000313" key="4">
    <source>
        <dbReference type="EMBL" id="KAF0747961.1"/>
    </source>
</evidence>
<dbReference type="PANTHER" id="PTHR35385">
    <property type="entry name" value="PROTEIN B, PUTATIVE-RELATED-RELATED"/>
    <property type="match status" value="1"/>
</dbReference>
<dbReference type="Proteomes" id="UP000478052">
    <property type="component" value="Unassembled WGS sequence"/>
</dbReference>
<comment type="caution">
    <text evidence="4">The sequence shown here is derived from an EMBL/GenBank/DDBJ whole genome shotgun (WGS) entry which is preliminary data.</text>
</comment>
<dbReference type="PANTHER" id="PTHR35385:SF2">
    <property type="entry name" value="PROTEIN B, PUTATIVE-RELATED"/>
    <property type="match status" value="1"/>
</dbReference>
<evidence type="ECO:0000259" key="3">
    <source>
        <dbReference type="PROSITE" id="PS50966"/>
    </source>
</evidence>
<sequence length="645" mass="74186">RGLVCSIEINDNHTHSTKSGESLRFLPADNNVRDIFNEYFDSGMGIAEAQKYHEQLIELKEDFMLESLANGSISPCYRTIRNWHDTWINLNLGPRTGKGLIEKLKEKQKFYSENGITVLFKENPFSVIVVTPIMRRAHQMKEAQEIIFVDSTSACDPQNHSITFIMCPSAAGAIPLAIIITMGQTYESYCEGFKLINEAIPKSFSGQGYPNIFLTDQSAAEINAINQVWPKSKTLLCTFHVLQAVWRWLWDSNHQIPKEKRKPLMKNFQNILYAERVVEAECAYRQGIENVEFSQWKKYLENYWSYKEDWCLCYRDGTSRGHETNNYCEVAVRLYKDHVLGRVKAYNILALIDLTSTTLEGYYKRRFREYADSRTSSTRLTLRKMMKKVTYLNKEMIIQENDNEFLVPSEKEQSMLYYVDIKSGICSCPSALAGKFCKHQYTIYQFFNIKSVNFLLITPMDRYNIAKIAFGDKVLDKSFYDPFIAETQGEENVSDEINVNSKENDKRHNNIEQHRTNFIQETSTNNNSKFENVINLLNSCNTSYGSSLSGINKLEEKLKKIKTQGQWEHFLHTAGNCIPTRQRDGARIKVQPTTIARRAVGVTRGSKRLLGGRPPKGENPPKKRKRNLGLNINSNQPNAKSHGSL</sequence>
<keyword evidence="1" id="KW-0863">Zinc-finger</keyword>
<dbReference type="OrthoDB" id="6616000at2759"/>
<evidence type="ECO:0000313" key="5">
    <source>
        <dbReference type="Proteomes" id="UP000478052"/>
    </source>
</evidence>
<dbReference type="InterPro" id="IPR007527">
    <property type="entry name" value="Znf_SWIM"/>
</dbReference>
<dbReference type="InterPro" id="IPR018289">
    <property type="entry name" value="MULE_transposase_dom"/>
</dbReference>
<feature type="compositionally biased region" description="Polar residues" evidence="2">
    <location>
        <begin position="630"/>
        <end position="645"/>
    </location>
</feature>
<keyword evidence="5" id="KW-1185">Reference proteome</keyword>
<protein>
    <submittedName>
        <fullName evidence="4">SWIM-type domain-containing protein</fullName>
    </submittedName>
</protein>
<feature type="non-terminal residue" evidence="4">
    <location>
        <position position="1"/>
    </location>
</feature>
<evidence type="ECO:0000256" key="1">
    <source>
        <dbReference type="PROSITE-ProRule" id="PRU00325"/>
    </source>
</evidence>
<keyword evidence="1" id="KW-0479">Metal-binding</keyword>
<organism evidence="4 5">
    <name type="scientific">Aphis craccivora</name>
    <name type="common">Cowpea aphid</name>
    <dbReference type="NCBI Taxonomy" id="307492"/>
    <lineage>
        <taxon>Eukaryota</taxon>
        <taxon>Metazoa</taxon>
        <taxon>Ecdysozoa</taxon>
        <taxon>Arthropoda</taxon>
        <taxon>Hexapoda</taxon>
        <taxon>Insecta</taxon>
        <taxon>Pterygota</taxon>
        <taxon>Neoptera</taxon>
        <taxon>Paraneoptera</taxon>
        <taxon>Hemiptera</taxon>
        <taxon>Sternorrhyncha</taxon>
        <taxon>Aphidomorpha</taxon>
        <taxon>Aphidoidea</taxon>
        <taxon>Aphididae</taxon>
        <taxon>Aphidini</taxon>
        <taxon>Aphis</taxon>
        <taxon>Aphis</taxon>
    </lineage>
</organism>
<accession>A0A6G0Y2Q4</accession>
<feature type="region of interest" description="Disordered" evidence="2">
    <location>
        <begin position="605"/>
        <end position="645"/>
    </location>
</feature>
<keyword evidence="1" id="KW-0862">Zinc</keyword>
<dbReference type="GO" id="GO:0008270">
    <property type="term" value="F:zinc ion binding"/>
    <property type="evidence" value="ECO:0007669"/>
    <property type="project" value="UniProtKB-KW"/>
</dbReference>
<dbReference type="Pfam" id="PF10551">
    <property type="entry name" value="MULE"/>
    <property type="match status" value="1"/>
</dbReference>
<gene>
    <name evidence="4" type="ORF">FWK35_00022606</name>
</gene>
<reference evidence="4 5" key="1">
    <citation type="submission" date="2019-08" db="EMBL/GenBank/DDBJ databases">
        <title>Whole genome of Aphis craccivora.</title>
        <authorList>
            <person name="Voronova N.V."/>
            <person name="Shulinski R.S."/>
            <person name="Bandarenka Y.V."/>
            <person name="Zhorov D.G."/>
            <person name="Warner D."/>
        </authorList>
    </citation>
    <scope>NUCLEOTIDE SEQUENCE [LARGE SCALE GENOMIC DNA]</scope>
    <source>
        <strain evidence="4">180601</strain>
        <tissue evidence="4">Whole Body</tissue>
    </source>
</reference>
<feature type="domain" description="SWIM-type" evidence="3">
    <location>
        <begin position="417"/>
        <end position="448"/>
    </location>
</feature>
<dbReference type="EMBL" id="VUJU01006655">
    <property type="protein sequence ID" value="KAF0747961.1"/>
    <property type="molecule type" value="Genomic_DNA"/>
</dbReference>
<name>A0A6G0Y2Q4_APHCR</name>
<dbReference type="AlphaFoldDB" id="A0A6G0Y2Q4"/>